<evidence type="ECO:0000313" key="10">
    <source>
        <dbReference type="Proteomes" id="UP001139534"/>
    </source>
</evidence>
<dbReference type="SUPFAM" id="SSF160964">
    <property type="entry name" value="MalF N-terminal region-like"/>
    <property type="match status" value="1"/>
</dbReference>
<keyword evidence="6 7" id="KW-0472">Membrane</keyword>
<dbReference type="AlphaFoldDB" id="A0A9X1XWL4"/>
<organism evidence="9 10">
    <name type="scientific">Paenibacillus mellifer</name>
    <dbReference type="NCBI Taxonomy" id="2937794"/>
    <lineage>
        <taxon>Bacteria</taxon>
        <taxon>Bacillati</taxon>
        <taxon>Bacillota</taxon>
        <taxon>Bacilli</taxon>
        <taxon>Bacillales</taxon>
        <taxon>Paenibacillaceae</taxon>
        <taxon>Paenibacillus</taxon>
    </lineage>
</organism>
<keyword evidence="5 7" id="KW-1133">Transmembrane helix</keyword>
<dbReference type="InterPro" id="IPR051393">
    <property type="entry name" value="ABC_transporter_permease"/>
</dbReference>
<comment type="caution">
    <text evidence="9">The sequence shown here is derived from an EMBL/GenBank/DDBJ whole genome shotgun (WGS) entry which is preliminary data.</text>
</comment>
<dbReference type="GO" id="GO:0055085">
    <property type="term" value="P:transmembrane transport"/>
    <property type="evidence" value="ECO:0007669"/>
    <property type="project" value="InterPro"/>
</dbReference>
<evidence type="ECO:0000256" key="5">
    <source>
        <dbReference type="ARBA" id="ARBA00022989"/>
    </source>
</evidence>
<proteinExistence type="inferred from homology"/>
<feature type="transmembrane region" description="Helical" evidence="7">
    <location>
        <begin position="28"/>
        <end position="54"/>
    </location>
</feature>
<dbReference type="EMBL" id="JALPRK010000006">
    <property type="protein sequence ID" value="MCK8487360.1"/>
    <property type="molecule type" value="Genomic_DNA"/>
</dbReference>
<keyword evidence="4 7" id="KW-0812">Transmembrane</keyword>
<keyword evidence="10" id="KW-1185">Reference proteome</keyword>
<dbReference type="PROSITE" id="PS50928">
    <property type="entry name" value="ABC_TM1"/>
    <property type="match status" value="1"/>
</dbReference>
<evidence type="ECO:0000256" key="7">
    <source>
        <dbReference type="RuleBase" id="RU363032"/>
    </source>
</evidence>
<feature type="transmembrane region" description="Helical" evidence="7">
    <location>
        <begin position="122"/>
        <end position="140"/>
    </location>
</feature>
<dbReference type="PANTHER" id="PTHR30193">
    <property type="entry name" value="ABC TRANSPORTER PERMEASE PROTEIN"/>
    <property type="match status" value="1"/>
</dbReference>
<evidence type="ECO:0000313" key="9">
    <source>
        <dbReference type="EMBL" id="MCK8487360.1"/>
    </source>
</evidence>
<evidence type="ECO:0000256" key="6">
    <source>
        <dbReference type="ARBA" id="ARBA00023136"/>
    </source>
</evidence>
<accession>A0A9X1XWL4</accession>
<evidence type="ECO:0000256" key="3">
    <source>
        <dbReference type="ARBA" id="ARBA00022475"/>
    </source>
</evidence>
<feature type="transmembrane region" description="Helical" evidence="7">
    <location>
        <begin position="170"/>
        <end position="194"/>
    </location>
</feature>
<feature type="transmembrane region" description="Helical" evidence="7">
    <location>
        <begin position="282"/>
        <end position="306"/>
    </location>
</feature>
<dbReference type="CDD" id="cd06261">
    <property type="entry name" value="TM_PBP2"/>
    <property type="match status" value="1"/>
</dbReference>
<evidence type="ECO:0000256" key="1">
    <source>
        <dbReference type="ARBA" id="ARBA00004651"/>
    </source>
</evidence>
<feature type="domain" description="ABC transmembrane type-1" evidence="8">
    <location>
        <begin position="85"/>
        <end position="298"/>
    </location>
</feature>
<gene>
    <name evidence="9" type="ORF">M0651_09265</name>
</gene>
<dbReference type="InterPro" id="IPR000515">
    <property type="entry name" value="MetI-like"/>
</dbReference>
<evidence type="ECO:0000256" key="4">
    <source>
        <dbReference type="ARBA" id="ARBA00022692"/>
    </source>
</evidence>
<dbReference type="SUPFAM" id="SSF161098">
    <property type="entry name" value="MetI-like"/>
    <property type="match status" value="1"/>
</dbReference>
<dbReference type="Gene3D" id="1.10.3720.10">
    <property type="entry name" value="MetI-like"/>
    <property type="match status" value="1"/>
</dbReference>
<dbReference type="InterPro" id="IPR035906">
    <property type="entry name" value="MetI-like_sf"/>
</dbReference>
<feature type="transmembrane region" description="Helical" evidence="7">
    <location>
        <begin position="221"/>
        <end position="243"/>
    </location>
</feature>
<feature type="transmembrane region" description="Helical" evidence="7">
    <location>
        <begin position="91"/>
        <end position="110"/>
    </location>
</feature>
<keyword evidence="2 7" id="KW-0813">Transport</keyword>
<sequence length="316" mass="35439">MNSVTGVATQASVKRKQRRSLKRNMTGYLFLLPWLIGFFCMAIGPILASLYLSFTNYNMLKSPDWIGLHNFTEMFAGDATFTHSLKLTFQYVFLSVPLRLVFALAVAMILNKGLRLLGLYRTVYYIPSLLGGSVAIAVVWKKIFSGDGLFNRFLEIFHIDAPDWVANPSYIIYSIVALSVWQFGSSMVIFLAGLKQIPGEIYEAAAVDGVSRTRQFMRITLPLLSPVILFNLVMNMIGSFQVFTSGYIIGDGHGGPIDSTMFYSLYLYLKGFSYFNMGYASAMAWVMLVIIGIFTAIVFASSKYWVYYGDGKDERG</sequence>
<dbReference type="Pfam" id="PF00528">
    <property type="entry name" value="BPD_transp_1"/>
    <property type="match status" value="1"/>
</dbReference>
<evidence type="ECO:0000259" key="8">
    <source>
        <dbReference type="PROSITE" id="PS50928"/>
    </source>
</evidence>
<comment type="subcellular location">
    <subcellularLocation>
        <location evidence="1 7">Cell membrane</location>
        <topology evidence="1 7">Multi-pass membrane protein</topology>
    </subcellularLocation>
</comment>
<comment type="similarity">
    <text evidence="7">Belongs to the binding-protein-dependent transport system permease family.</text>
</comment>
<reference evidence="9" key="1">
    <citation type="submission" date="2022-04" db="EMBL/GenBank/DDBJ databases">
        <authorList>
            <person name="Seo M.-J."/>
        </authorList>
    </citation>
    <scope>NUCLEOTIDE SEQUENCE</scope>
    <source>
        <strain evidence="9">MBLB2552</strain>
    </source>
</reference>
<name>A0A9X1XWL4_9BACL</name>
<dbReference type="RefSeq" id="WP_248551563.1">
    <property type="nucleotide sequence ID" value="NZ_JALPRK010000006.1"/>
</dbReference>
<dbReference type="Proteomes" id="UP001139534">
    <property type="component" value="Unassembled WGS sequence"/>
</dbReference>
<protein>
    <submittedName>
        <fullName evidence="9">Sugar ABC transporter permease</fullName>
    </submittedName>
</protein>
<dbReference type="GO" id="GO:0005886">
    <property type="term" value="C:plasma membrane"/>
    <property type="evidence" value="ECO:0007669"/>
    <property type="project" value="UniProtKB-SubCell"/>
</dbReference>
<keyword evidence="3" id="KW-1003">Cell membrane</keyword>
<evidence type="ECO:0000256" key="2">
    <source>
        <dbReference type="ARBA" id="ARBA00022448"/>
    </source>
</evidence>
<dbReference type="PANTHER" id="PTHR30193:SF1">
    <property type="entry name" value="ABC TRANSPORTER PERMEASE PROTEIN YESP-RELATED"/>
    <property type="match status" value="1"/>
</dbReference>